<feature type="transmembrane region" description="Helical" evidence="2">
    <location>
        <begin position="253"/>
        <end position="274"/>
    </location>
</feature>
<dbReference type="Proteomes" id="UP000041254">
    <property type="component" value="Unassembled WGS sequence"/>
</dbReference>
<organism evidence="3 4">
    <name type="scientific">Vitrella brassicaformis (strain CCMP3155)</name>
    <dbReference type="NCBI Taxonomy" id="1169540"/>
    <lineage>
        <taxon>Eukaryota</taxon>
        <taxon>Sar</taxon>
        <taxon>Alveolata</taxon>
        <taxon>Colpodellida</taxon>
        <taxon>Vitrellaceae</taxon>
        <taxon>Vitrella</taxon>
    </lineage>
</organism>
<keyword evidence="4" id="KW-1185">Reference proteome</keyword>
<keyword evidence="2" id="KW-0472">Membrane</keyword>
<evidence type="ECO:0000313" key="3">
    <source>
        <dbReference type="EMBL" id="CEM04501.1"/>
    </source>
</evidence>
<feature type="transmembrane region" description="Helical" evidence="2">
    <location>
        <begin position="213"/>
        <end position="233"/>
    </location>
</feature>
<feature type="transmembrane region" description="Helical" evidence="2">
    <location>
        <begin position="142"/>
        <end position="161"/>
    </location>
</feature>
<protein>
    <submittedName>
        <fullName evidence="3">Uncharacterized protein</fullName>
    </submittedName>
</protein>
<feature type="transmembrane region" description="Helical" evidence="2">
    <location>
        <begin position="84"/>
        <end position="104"/>
    </location>
</feature>
<reference evidence="3 4" key="1">
    <citation type="submission" date="2014-11" db="EMBL/GenBank/DDBJ databases">
        <authorList>
            <person name="Zhu J."/>
            <person name="Qi W."/>
            <person name="Song R."/>
        </authorList>
    </citation>
    <scope>NUCLEOTIDE SEQUENCE [LARGE SCALE GENOMIC DNA]</scope>
</reference>
<name>A0A0G4EZQ7_VITBC</name>
<sequence>MEEENGSRRISAWVRLDSLDHDNSQPSSQQTAQPESTPFVPPGTSAEPAAAVAAAAPSADMTTNTVPSSNAQGEGKTAAVAGPIFWGLMLVWALAIIILGVTGASVGQDWLIGPINFISINAIIAAYLFLPAFRRHFNTLDLQLLSSIHIWRIIPGVLFFYYGFVKGSLPHFFTWAAGTGDILVGVVALPIALMPLSSADRLTATERRQRRSFLLTFTVFALCDWVVAVGSGIGSNILTVPKIETLTTFPLFFVPAFQAPFNGAITILTLIRLIRGVEEVTVSKRAAEDREREGETRPAAVTTASVVGIVFFTFWSMWAMAAWVLASTGVTAMLHTGATPAVVASFSIVQTLVYFCGWFGFREFVHSLNLQAVAAYNMWRLPAGISFLYYGLVSSKSTLPVMFGWNAGIGDVVHGLWAFVMAFIPHPQDVGLVLSPPGASSAAGKKDGYDTLALWCHRAHVAFHIAGLAEFVLPMMTGMLSWQLGNPLANHLMHFPIVLIPWVGVASTLPQHVYVLHRLLTKTFAAEA</sequence>
<gene>
    <name evidence="3" type="ORF">Vbra_21157</name>
</gene>
<feature type="transmembrane region" description="Helical" evidence="2">
    <location>
        <begin position="299"/>
        <end position="326"/>
    </location>
</feature>
<feature type="transmembrane region" description="Helical" evidence="2">
    <location>
        <begin position="404"/>
        <end position="424"/>
    </location>
</feature>
<feature type="transmembrane region" description="Helical" evidence="2">
    <location>
        <begin position="110"/>
        <end position="130"/>
    </location>
</feature>
<proteinExistence type="predicted"/>
<evidence type="ECO:0000256" key="2">
    <source>
        <dbReference type="SAM" id="Phobius"/>
    </source>
</evidence>
<dbReference type="EMBL" id="CDMY01000352">
    <property type="protein sequence ID" value="CEM04501.1"/>
    <property type="molecule type" value="Genomic_DNA"/>
</dbReference>
<dbReference type="VEuPathDB" id="CryptoDB:Vbra_21157"/>
<accession>A0A0G4EZQ7</accession>
<dbReference type="AlphaFoldDB" id="A0A0G4EZQ7"/>
<keyword evidence="2" id="KW-0812">Transmembrane</keyword>
<feature type="transmembrane region" description="Helical" evidence="2">
    <location>
        <begin position="488"/>
        <end position="509"/>
    </location>
</feature>
<evidence type="ECO:0000256" key="1">
    <source>
        <dbReference type="SAM" id="MobiDB-lite"/>
    </source>
</evidence>
<feature type="transmembrane region" description="Helical" evidence="2">
    <location>
        <begin position="173"/>
        <end position="193"/>
    </location>
</feature>
<feature type="compositionally biased region" description="Polar residues" evidence="1">
    <location>
        <begin position="24"/>
        <end position="36"/>
    </location>
</feature>
<feature type="transmembrane region" description="Helical" evidence="2">
    <location>
        <begin position="461"/>
        <end position="482"/>
    </location>
</feature>
<feature type="transmembrane region" description="Helical" evidence="2">
    <location>
        <begin position="373"/>
        <end position="392"/>
    </location>
</feature>
<feature type="region of interest" description="Disordered" evidence="1">
    <location>
        <begin position="1"/>
        <end position="47"/>
    </location>
</feature>
<keyword evidence="2" id="KW-1133">Transmembrane helix</keyword>
<dbReference type="InParanoid" id="A0A0G4EZQ7"/>
<evidence type="ECO:0000313" key="4">
    <source>
        <dbReference type="Proteomes" id="UP000041254"/>
    </source>
</evidence>
<feature type="transmembrane region" description="Helical" evidence="2">
    <location>
        <begin position="338"/>
        <end position="361"/>
    </location>
</feature>